<comment type="subcellular location">
    <subcellularLocation>
        <location evidence="1">Membrane</location>
    </subcellularLocation>
</comment>
<feature type="domain" description="HAMP" evidence="7">
    <location>
        <begin position="211"/>
        <end position="263"/>
    </location>
</feature>
<dbReference type="EMBL" id="JACEZS010000009">
    <property type="protein sequence ID" value="MBA5606082.1"/>
    <property type="molecule type" value="Genomic_DNA"/>
</dbReference>
<dbReference type="Pfam" id="PF12729">
    <property type="entry name" value="4HB_MCP_1"/>
    <property type="match status" value="1"/>
</dbReference>
<dbReference type="FunFam" id="1.10.287.950:FF:000001">
    <property type="entry name" value="Methyl-accepting chemotaxis sensory transducer"/>
    <property type="match status" value="1"/>
</dbReference>
<evidence type="ECO:0000313" key="8">
    <source>
        <dbReference type="EMBL" id="MBA5606082.1"/>
    </source>
</evidence>
<organism evidence="8 9">
    <name type="scientific">Rugamonas fusca</name>
    <dbReference type="NCBI Taxonomy" id="2758568"/>
    <lineage>
        <taxon>Bacteria</taxon>
        <taxon>Pseudomonadati</taxon>
        <taxon>Pseudomonadota</taxon>
        <taxon>Betaproteobacteria</taxon>
        <taxon>Burkholderiales</taxon>
        <taxon>Oxalobacteraceae</taxon>
        <taxon>Telluria group</taxon>
        <taxon>Rugamonas</taxon>
    </lineage>
</organism>
<dbReference type="CDD" id="cd11386">
    <property type="entry name" value="MCP_signal"/>
    <property type="match status" value="1"/>
</dbReference>
<evidence type="ECO:0000256" key="5">
    <source>
        <dbReference type="SAM" id="Phobius"/>
    </source>
</evidence>
<dbReference type="GO" id="GO:0004888">
    <property type="term" value="F:transmembrane signaling receptor activity"/>
    <property type="evidence" value="ECO:0007669"/>
    <property type="project" value="InterPro"/>
</dbReference>
<dbReference type="SMART" id="SM00283">
    <property type="entry name" value="MA"/>
    <property type="match status" value="1"/>
</dbReference>
<evidence type="ECO:0000256" key="2">
    <source>
        <dbReference type="ARBA" id="ARBA00022481"/>
    </source>
</evidence>
<dbReference type="CDD" id="cd06225">
    <property type="entry name" value="HAMP"/>
    <property type="match status" value="1"/>
</dbReference>
<feature type="transmembrane region" description="Helical" evidence="5">
    <location>
        <begin position="190"/>
        <end position="208"/>
    </location>
</feature>
<accession>A0A7W2EHK8</accession>
<dbReference type="InterPro" id="IPR051310">
    <property type="entry name" value="MCP_chemotaxis"/>
</dbReference>
<dbReference type="Pfam" id="PF00015">
    <property type="entry name" value="MCPsignal"/>
    <property type="match status" value="1"/>
</dbReference>
<evidence type="ECO:0000259" key="6">
    <source>
        <dbReference type="PROSITE" id="PS50111"/>
    </source>
</evidence>
<dbReference type="PRINTS" id="PR00260">
    <property type="entry name" value="CHEMTRNSDUCR"/>
</dbReference>
<dbReference type="PANTHER" id="PTHR43531:SF14">
    <property type="entry name" value="METHYL-ACCEPTING CHEMOTAXIS PROTEIN I-RELATED"/>
    <property type="match status" value="1"/>
</dbReference>
<dbReference type="SUPFAM" id="SSF58104">
    <property type="entry name" value="Methyl-accepting chemotaxis protein (MCP) signaling domain"/>
    <property type="match status" value="1"/>
</dbReference>
<gene>
    <name evidence="8" type="ORF">H3H36_12010</name>
</gene>
<keyword evidence="5" id="KW-1133">Transmembrane helix</keyword>
<reference evidence="8 9" key="1">
    <citation type="submission" date="2020-07" db="EMBL/GenBank/DDBJ databases">
        <title>Novel species isolated from subtropical streams in China.</title>
        <authorList>
            <person name="Lu H."/>
        </authorList>
    </citation>
    <scope>NUCLEOTIDE SEQUENCE [LARGE SCALE GENOMIC DNA]</scope>
    <source>
        <strain evidence="8 9">FT3S</strain>
    </source>
</reference>
<evidence type="ECO:0000313" key="9">
    <source>
        <dbReference type="Proteomes" id="UP000566711"/>
    </source>
</evidence>
<dbReference type="RefSeq" id="WP_182217776.1">
    <property type="nucleotide sequence ID" value="NZ_JACEZS010000009.1"/>
</dbReference>
<evidence type="ECO:0000256" key="4">
    <source>
        <dbReference type="PROSITE-ProRule" id="PRU00284"/>
    </source>
</evidence>
<dbReference type="PROSITE" id="PS50885">
    <property type="entry name" value="HAMP"/>
    <property type="match status" value="1"/>
</dbReference>
<dbReference type="Gene3D" id="1.10.287.950">
    <property type="entry name" value="Methyl-accepting chemotaxis protein"/>
    <property type="match status" value="1"/>
</dbReference>
<comment type="caution">
    <text evidence="8">The sequence shown here is derived from an EMBL/GenBank/DDBJ whole genome shotgun (WGS) entry which is preliminary data.</text>
</comment>
<feature type="transmembrane region" description="Helical" evidence="5">
    <location>
        <begin position="12"/>
        <end position="31"/>
    </location>
</feature>
<dbReference type="PROSITE" id="PS50111">
    <property type="entry name" value="CHEMOTAXIS_TRANSDUC_2"/>
    <property type="match status" value="1"/>
</dbReference>
<dbReference type="GO" id="GO:0006935">
    <property type="term" value="P:chemotaxis"/>
    <property type="evidence" value="ECO:0007669"/>
    <property type="project" value="InterPro"/>
</dbReference>
<dbReference type="Pfam" id="PF00672">
    <property type="entry name" value="HAMP"/>
    <property type="match status" value="1"/>
</dbReference>
<name>A0A7W2EHK8_9BURK</name>
<dbReference type="InterPro" id="IPR004089">
    <property type="entry name" value="MCPsignal_dom"/>
</dbReference>
<keyword evidence="9" id="KW-1185">Reference proteome</keyword>
<keyword evidence="4" id="KW-0807">Transducer</keyword>
<dbReference type="PANTHER" id="PTHR43531">
    <property type="entry name" value="PROTEIN ICFG"/>
    <property type="match status" value="1"/>
</dbReference>
<dbReference type="InterPro" id="IPR024478">
    <property type="entry name" value="HlyB_4HB_MCP"/>
</dbReference>
<dbReference type="GO" id="GO:0005886">
    <property type="term" value="C:plasma membrane"/>
    <property type="evidence" value="ECO:0007669"/>
    <property type="project" value="TreeGrafter"/>
</dbReference>
<protein>
    <submittedName>
        <fullName evidence="8">MCP four helix bundle domain-containing protein</fullName>
    </submittedName>
</protein>
<dbReference type="AlphaFoldDB" id="A0A7W2EHK8"/>
<evidence type="ECO:0000259" key="7">
    <source>
        <dbReference type="PROSITE" id="PS50885"/>
    </source>
</evidence>
<evidence type="ECO:0000256" key="3">
    <source>
        <dbReference type="ARBA" id="ARBA00029447"/>
    </source>
</evidence>
<dbReference type="SMART" id="SM00304">
    <property type="entry name" value="HAMP"/>
    <property type="match status" value="1"/>
</dbReference>
<keyword evidence="2" id="KW-0488">Methylation</keyword>
<sequence>MNITNVKIGTRLKLGFGAVLLLLAGVAMLGINGLNRSNDAMHHIVDDNIVKMGLLEDMSQSIHIVSRVVRTIALLHDEAEAKVQGRKIDGAREKYNAAYAALQKMPLDDADQALVARIAEQASLASAANDKFMALSKSNLEEAVRVLMTESIPTSDAWQNSLQEFVALQKTKSRQDEALAAASRQSAQDLMLVLTALAVLAGGAIAWFSTSSIMRPLNEAVKIAQMVAAGDLSSRIEPQSDDETGQLMQALKVMNDSLANIVGEVRIGTDTIVTASTQISSGNLELSSRTEQQASSLAETASSMAQLTNTVKLNADHARRANQLAISASDAATQGGAAVLQVVDTMSMIDASSRKIVDIIGVIDGIAFQTNILALNAAVEAARAGEQGRGFAVVASEVRNLAQRSAAAAREVKTLIGDSVDKVDLGAKLVEQAGATMQTVVSSIRSVTDIMAAITVASEEQSAGIEQINLAIAEMDGVTQQNATLVEEAAAAAVSLEDQAGSLAQVVSVFKIGHAQATGPAKPLARRQARVIALDVRGKQQRPQVADSMDSLAAHSAGKIGYA</sequence>
<dbReference type="InterPro" id="IPR004090">
    <property type="entry name" value="Chemotax_Me-accpt_rcpt"/>
</dbReference>
<dbReference type="GO" id="GO:0007165">
    <property type="term" value="P:signal transduction"/>
    <property type="evidence" value="ECO:0007669"/>
    <property type="project" value="UniProtKB-KW"/>
</dbReference>
<dbReference type="Proteomes" id="UP000566711">
    <property type="component" value="Unassembled WGS sequence"/>
</dbReference>
<keyword evidence="5" id="KW-0472">Membrane</keyword>
<feature type="domain" description="Methyl-accepting transducer" evidence="6">
    <location>
        <begin position="268"/>
        <end position="497"/>
    </location>
</feature>
<evidence type="ECO:0000256" key="1">
    <source>
        <dbReference type="ARBA" id="ARBA00004370"/>
    </source>
</evidence>
<keyword evidence="5" id="KW-0812">Transmembrane</keyword>
<dbReference type="CDD" id="cd19411">
    <property type="entry name" value="MCP2201-like_sensor"/>
    <property type="match status" value="1"/>
</dbReference>
<comment type="similarity">
    <text evidence="3">Belongs to the methyl-accepting chemotaxis (MCP) protein family.</text>
</comment>
<dbReference type="InterPro" id="IPR047347">
    <property type="entry name" value="YvaQ-like_sensor"/>
</dbReference>
<dbReference type="InterPro" id="IPR003660">
    <property type="entry name" value="HAMP_dom"/>
</dbReference>
<proteinExistence type="inferred from homology"/>
<dbReference type="Gene3D" id="6.10.340.10">
    <property type="match status" value="1"/>
</dbReference>